<evidence type="ECO:0000313" key="1">
    <source>
        <dbReference type="EMBL" id="QEC56700.1"/>
    </source>
</evidence>
<dbReference type="KEGG" id="fgg:FSB75_12595"/>
<dbReference type="OrthoDB" id="279280at2"/>
<organism evidence="1 2">
    <name type="scientific">Flavisolibacter ginsenosidimutans</name>
    <dbReference type="NCBI Taxonomy" id="661481"/>
    <lineage>
        <taxon>Bacteria</taxon>
        <taxon>Pseudomonadati</taxon>
        <taxon>Bacteroidota</taxon>
        <taxon>Chitinophagia</taxon>
        <taxon>Chitinophagales</taxon>
        <taxon>Chitinophagaceae</taxon>
        <taxon>Flavisolibacter</taxon>
    </lineage>
</organism>
<dbReference type="AlphaFoldDB" id="A0A5B8UKZ7"/>
<gene>
    <name evidence="1" type="ORF">FSB75_12595</name>
</gene>
<reference evidence="1 2" key="1">
    <citation type="journal article" date="2015" name="Int. J. Syst. Evol. Microbiol.">
        <title>Flavisolibacter ginsenosidimutans sp. nov., with ginsenoside-converting activity isolated from soil used for cultivating ginseng.</title>
        <authorList>
            <person name="Zhao Y."/>
            <person name="Liu Q."/>
            <person name="Kang M.S."/>
            <person name="Jin F."/>
            <person name="Yu H."/>
            <person name="Im W.T."/>
        </authorList>
    </citation>
    <scope>NUCLEOTIDE SEQUENCE [LARGE SCALE GENOMIC DNA]</scope>
    <source>
        <strain evidence="1 2">Gsoil 636</strain>
    </source>
</reference>
<keyword evidence="2" id="KW-1185">Reference proteome</keyword>
<dbReference type="Proteomes" id="UP000321204">
    <property type="component" value="Chromosome"/>
</dbReference>
<dbReference type="EMBL" id="CP042433">
    <property type="protein sequence ID" value="QEC56700.1"/>
    <property type="molecule type" value="Genomic_DNA"/>
</dbReference>
<protein>
    <submittedName>
        <fullName evidence="1">Protein L</fullName>
    </submittedName>
</protein>
<accession>A0A5B8UKZ7</accession>
<evidence type="ECO:0000313" key="2">
    <source>
        <dbReference type="Proteomes" id="UP000321204"/>
    </source>
</evidence>
<name>A0A5B8UKZ7_9BACT</name>
<sequence length="76" mass="8508">MAYYKNSAYLTLNNHSAFDLTHHPGAKTSNSGIYRCDGCGHEIVSVSPHPLPPQNHHQHTQAQGHIRWRLVVATTH</sequence>
<proteinExistence type="predicted"/>